<organism evidence="10">
    <name type="scientific">Cacopsylla melanoneura</name>
    <dbReference type="NCBI Taxonomy" id="428564"/>
    <lineage>
        <taxon>Eukaryota</taxon>
        <taxon>Metazoa</taxon>
        <taxon>Ecdysozoa</taxon>
        <taxon>Arthropoda</taxon>
        <taxon>Hexapoda</taxon>
        <taxon>Insecta</taxon>
        <taxon>Pterygota</taxon>
        <taxon>Neoptera</taxon>
        <taxon>Paraneoptera</taxon>
        <taxon>Hemiptera</taxon>
        <taxon>Sternorrhyncha</taxon>
        <taxon>Psylloidea</taxon>
        <taxon>Psyllidae</taxon>
        <taxon>Psyllinae</taxon>
        <taxon>Cacopsylla</taxon>
    </lineage>
</organism>
<keyword evidence="3 7" id="KW-0813">Transport</keyword>
<feature type="domain" description="VPS37 C-terminal" evidence="9">
    <location>
        <begin position="233"/>
        <end position="320"/>
    </location>
</feature>
<dbReference type="EMBL" id="HBUF01163848">
    <property type="protein sequence ID" value="CAG6650757.1"/>
    <property type="molecule type" value="Transcribed_RNA"/>
</dbReference>
<dbReference type="SUPFAM" id="SSF140111">
    <property type="entry name" value="Endosomal sorting complex assembly domain"/>
    <property type="match status" value="1"/>
</dbReference>
<evidence type="ECO:0000256" key="5">
    <source>
        <dbReference type="ARBA" id="ARBA00022927"/>
    </source>
</evidence>
<dbReference type="Gene3D" id="1.10.287.660">
    <property type="entry name" value="Helix hairpin bin"/>
    <property type="match status" value="1"/>
</dbReference>
<dbReference type="GO" id="GO:0000813">
    <property type="term" value="C:ESCRT I complex"/>
    <property type="evidence" value="ECO:0007669"/>
    <property type="project" value="TreeGrafter"/>
</dbReference>
<evidence type="ECO:0000256" key="1">
    <source>
        <dbReference type="ARBA" id="ARBA00004633"/>
    </source>
</evidence>
<evidence type="ECO:0000259" key="9">
    <source>
        <dbReference type="PROSITE" id="PS51314"/>
    </source>
</evidence>
<dbReference type="GO" id="GO:0043162">
    <property type="term" value="P:ubiquitin-dependent protein catabolic process via the multivesicular body sorting pathway"/>
    <property type="evidence" value="ECO:0007669"/>
    <property type="project" value="TreeGrafter"/>
</dbReference>
<dbReference type="AlphaFoldDB" id="A0A8D8RG67"/>
<reference evidence="10" key="1">
    <citation type="submission" date="2021-05" db="EMBL/GenBank/DDBJ databases">
        <authorList>
            <person name="Alioto T."/>
            <person name="Alioto T."/>
            <person name="Gomez Garrido J."/>
        </authorList>
    </citation>
    <scope>NUCLEOTIDE SEQUENCE</scope>
</reference>
<dbReference type="PANTHER" id="PTHR13678">
    <property type="entry name" value="VACUOLAR PROTEIN SORTING-ASSOCIATED PROTEIN 37"/>
    <property type="match status" value="1"/>
</dbReference>
<keyword evidence="4" id="KW-0967">Endosome</keyword>
<evidence type="ECO:0000256" key="3">
    <source>
        <dbReference type="ARBA" id="ARBA00022448"/>
    </source>
</evidence>
<comment type="function">
    <text evidence="6">Component of the ESCRT-I complex, a regulator of vesicular trafficking process. Required for the sorting of endocytic ubiquitinated cargos into multivesicular bodies. May be involved in cell growth and differentiation.</text>
</comment>
<dbReference type="Pfam" id="PF07200">
    <property type="entry name" value="Mod_r"/>
    <property type="match status" value="1"/>
</dbReference>
<dbReference type="GO" id="GO:0006623">
    <property type="term" value="P:protein targeting to vacuole"/>
    <property type="evidence" value="ECO:0007669"/>
    <property type="project" value="TreeGrafter"/>
</dbReference>
<dbReference type="InterPro" id="IPR029012">
    <property type="entry name" value="Helix_hairpin_bin_sf"/>
</dbReference>
<evidence type="ECO:0000256" key="8">
    <source>
        <dbReference type="SAM" id="MobiDB-lite"/>
    </source>
</evidence>
<dbReference type="GO" id="GO:0031902">
    <property type="term" value="C:late endosome membrane"/>
    <property type="evidence" value="ECO:0007669"/>
    <property type="project" value="UniProtKB-SubCell"/>
</dbReference>
<dbReference type="PROSITE" id="PS51314">
    <property type="entry name" value="VPS37_C"/>
    <property type="match status" value="1"/>
</dbReference>
<keyword evidence="5 7" id="KW-0653">Protein transport</keyword>
<dbReference type="EMBL" id="HBUF01163846">
    <property type="protein sequence ID" value="CAG6650755.1"/>
    <property type="molecule type" value="Transcribed_RNA"/>
</dbReference>
<name>A0A8D8RG67_9HEMI</name>
<evidence type="ECO:0000256" key="6">
    <source>
        <dbReference type="ARBA" id="ARBA00025010"/>
    </source>
</evidence>
<protein>
    <submittedName>
        <fullName evidence="10">Vacuolar protein sorting-associated protein 37A</fullName>
    </submittedName>
</protein>
<dbReference type="EMBL" id="HBUF01163847">
    <property type="protein sequence ID" value="CAG6650756.1"/>
    <property type="molecule type" value="Transcribed_RNA"/>
</dbReference>
<dbReference type="InterPro" id="IPR037202">
    <property type="entry name" value="ESCRT_assembly_dom"/>
</dbReference>
<dbReference type="EMBL" id="HBUF01532348">
    <property type="protein sequence ID" value="CAG6752153.1"/>
    <property type="molecule type" value="Transcribed_RNA"/>
</dbReference>
<evidence type="ECO:0000256" key="4">
    <source>
        <dbReference type="ARBA" id="ARBA00022753"/>
    </source>
</evidence>
<dbReference type="EMBL" id="HBUF01195570">
    <property type="protein sequence ID" value="CAG6659937.1"/>
    <property type="molecule type" value="Transcribed_RNA"/>
</dbReference>
<dbReference type="InterPro" id="IPR009851">
    <property type="entry name" value="Mod_r"/>
</dbReference>
<evidence type="ECO:0000313" key="10">
    <source>
        <dbReference type="EMBL" id="CAG6650753.1"/>
    </source>
</evidence>
<accession>A0A8D8RG67</accession>
<comment type="subcellular location">
    <subcellularLocation>
        <location evidence="1">Late endosome membrane</location>
        <topology evidence="1">Peripheral membrane protein</topology>
    </subcellularLocation>
</comment>
<feature type="compositionally biased region" description="Polar residues" evidence="8">
    <location>
        <begin position="123"/>
        <end position="144"/>
    </location>
</feature>
<dbReference type="EMBL" id="HBUF01163845">
    <property type="protein sequence ID" value="CAG6650754.1"/>
    <property type="molecule type" value="Transcribed_RNA"/>
</dbReference>
<dbReference type="GO" id="GO:0006612">
    <property type="term" value="P:protein targeting to membrane"/>
    <property type="evidence" value="ECO:0007669"/>
    <property type="project" value="TreeGrafter"/>
</dbReference>
<evidence type="ECO:0000256" key="2">
    <source>
        <dbReference type="ARBA" id="ARBA00007617"/>
    </source>
</evidence>
<evidence type="ECO:0000256" key="7">
    <source>
        <dbReference type="PROSITE-ProRule" id="PRU00646"/>
    </source>
</evidence>
<dbReference type="EMBL" id="HBUF01532346">
    <property type="protein sequence ID" value="CAG6752150.1"/>
    <property type="molecule type" value="Transcribed_RNA"/>
</dbReference>
<dbReference type="PANTHER" id="PTHR13678:SF25">
    <property type="entry name" value="EG:115C2.5 PROTEIN"/>
    <property type="match status" value="1"/>
</dbReference>
<dbReference type="EMBL" id="HBUF01163844">
    <property type="protein sequence ID" value="CAG6650753.1"/>
    <property type="molecule type" value="Transcribed_RNA"/>
</dbReference>
<dbReference type="EMBL" id="HBUF01195569">
    <property type="protein sequence ID" value="CAG6659936.1"/>
    <property type="molecule type" value="Transcribed_RNA"/>
</dbReference>
<feature type="region of interest" description="Disordered" evidence="8">
    <location>
        <begin position="120"/>
        <end position="153"/>
    </location>
</feature>
<sequence length="320" mass="37043">MYQEDLQQERWRQINTLKIFNDNVSEVIDNAEYRIDFTSGPNKFSLNVILMQDFPLNKPILKISPAIRHFWVNPIGDEIISAPGLLNFTRHSDLGRVVQAVIRELQLRPPVVTSHIQNHHAAPSNQIPSSNYSNQHYHQVHPSYSNPPQPSLPSDIPGLDELSLTELRLLDENEDYLNAFVKSLPHIQQLDNVIDSLISTNESLASDNLEQEQKLKELSLEMKEKVGILTGLQEKHEIQSHQYDQLVERYSPHSIKDQLLTSVMHHEDESDRLVEDFLGKQIDLDTFLNTYMEKRRVAHRLRVKEERLKYQLDALAKASH</sequence>
<proteinExistence type="inferred from homology"/>
<dbReference type="EMBL" id="HBUF01163843">
    <property type="protein sequence ID" value="CAG6650752.1"/>
    <property type="molecule type" value="Transcribed_RNA"/>
</dbReference>
<comment type="similarity">
    <text evidence="2">Belongs to the VPS37 family.</text>
</comment>